<comment type="similarity">
    <text evidence="2">Belongs to the YajC family.</text>
</comment>
<dbReference type="HOGENOM" id="CLU_116157_2_1_6"/>
<comment type="subcellular location">
    <subcellularLocation>
        <location evidence="1">Cell membrane</location>
        <topology evidence="1">Single-pass membrane protein</topology>
    </subcellularLocation>
</comment>
<dbReference type="NCBIfam" id="TIGR00739">
    <property type="entry name" value="yajC"/>
    <property type="match status" value="1"/>
</dbReference>
<keyword evidence="6 11" id="KW-0812">Transmembrane</keyword>
<keyword evidence="7" id="KW-0653">Protein transport</keyword>
<dbReference type="eggNOG" id="COG1862">
    <property type="taxonomic scope" value="Bacteria"/>
</dbReference>
<name>V2TNT1_9GAMM</name>
<dbReference type="STRING" id="1392540.P256_01328"/>
<dbReference type="GO" id="GO:0005886">
    <property type="term" value="C:plasma membrane"/>
    <property type="evidence" value="ECO:0007669"/>
    <property type="project" value="UniProtKB-SubCell"/>
</dbReference>
<evidence type="ECO:0000256" key="1">
    <source>
        <dbReference type="ARBA" id="ARBA00004162"/>
    </source>
</evidence>
<dbReference type="RefSeq" id="WP_023272959.1">
    <property type="nucleotide sequence ID" value="NZ_KI530723.1"/>
</dbReference>
<protein>
    <recommendedName>
        <fullName evidence="3">Sec translocon accessory complex subunit YajC</fullName>
    </recommendedName>
</protein>
<dbReference type="EMBL" id="AYER01000004">
    <property type="protein sequence ID" value="ESK39646.1"/>
    <property type="molecule type" value="Genomic_DNA"/>
</dbReference>
<dbReference type="PANTHER" id="PTHR33909">
    <property type="entry name" value="SEC TRANSLOCON ACCESSORY COMPLEX SUBUNIT YAJC"/>
    <property type="match status" value="1"/>
</dbReference>
<evidence type="ECO:0000256" key="2">
    <source>
        <dbReference type="ARBA" id="ARBA00006742"/>
    </source>
</evidence>
<proteinExistence type="inferred from homology"/>
<evidence type="ECO:0000256" key="3">
    <source>
        <dbReference type="ARBA" id="ARBA00014962"/>
    </source>
</evidence>
<gene>
    <name evidence="12" type="ORF">P256_01328</name>
</gene>
<evidence type="ECO:0000256" key="8">
    <source>
        <dbReference type="ARBA" id="ARBA00022989"/>
    </source>
</evidence>
<evidence type="ECO:0000256" key="11">
    <source>
        <dbReference type="SAM" id="Phobius"/>
    </source>
</evidence>
<dbReference type="GO" id="GO:0015031">
    <property type="term" value="P:protein transport"/>
    <property type="evidence" value="ECO:0007669"/>
    <property type="project" value="UniProtKB-KW"/>
</dbReference>
<keyword evidence="8 11" id="KW-1133">Transmembrane helix</keyword>
<keyword evidence="9" id="KW-0811">Translocation</keyword>
<evidence type="ECO:0000313" key="13">
    <source>
        <dbReference type="Proteomes" id="UP000023785"/>
    </source>
</evidence>
<evidence type="ECO:0000256" key="10">
    <source>
        <dbReference type="ARBA" id="ARBA00023136"/>
    </source>
</evidence>
<evidence type="ECO:0000256" key="6">
    <source>
        <dbReference type="ARBA" id="ARBA00022692"/>
    </source>
</evidence>
<dbReference type="Proteomes" id="UP000023785">
    <property type="component" value="Unassembled WGS sequence"/>
</dbReference>
<dbReference type="PATRIC" id="fig|1392540.3.peg.1289"/>
<dbReference type="PRINTS" id="PR01853">
    <property type="entry name" value="YAJCTRNLCASE"/>
</dbReference>
<evidence type="ECO:0000256" key="9">
    <source>
        <dbReference type="ARBA" id="ARBA00023010"/>
    </source>
</evidence>
<keyword evidence="4" id="KW-0813">Transport</keyword>
<feature type="transmembrane region" description="Helical" evidence="11">
    <location>
        <begin position="20"/>
        <end position="39"/>
    </location>
</feature>
<dbReference type="OrthoDB" id="9811406at2"/>
<evidence type="ECO:0000256" key="4">
    <source>
        <dbReference type="ARBA" id="ARBA00022448"/>
    </source>
</evidence>
<dbReference type="PANTHER" id="PTHR33909:SF1">
    <property type="entry name" value="SEC TRANSLOCON ACCESSORY COMPLEX SUBUNIT YAJC"/>
    <property type="match status" value="1"/>
</dbReference>
<sequence length="109" mass="11849">MSLFISTAHAAEGAAQQPSMIANIGMIVVFVAIFYFLIWRPQSKRAKEHRTLIESLGEGSEVVFAGGLMGRIKKIEGDYAVVELSRGVEIKIQRSSVVSVLPEGTLNSL</sequence>
<keyword evidence="10 11" id="KW-0472">Membrane</keyword>
<keyword evidence="13" id="KW-1185">Reference proteome</keyword>
<dbReference type="SMART" id="SM01323">
    <property type="entry name" value="YajC"/>
    <property type="match status" value="1"/>
</dbReference>
<evidence type="ECO:0000256" key="7">
    <source>
        <dbReference type="ARBA" id="ARBA00022927"/>
    </source>
</evidence>
<keyword evidence="5" id="KW-1003">Cell membrane</keyword>
<reference evidence="12 13" key="1">
    <citation type="submission" date="2013-10" db="EMBL/GenBank/DDBJ databases">
        <title>The Genome Sequence of Acinetobacter nectaris CIP 110549.</title>
        <authorList>
            <consortium name="The Broad Institute Genomics Platform"/>
            <consortium name="The Broad Institute Genome Sequencing Center for Infectious Disease"/>
            <person name="Cerqueira G."/>
            <person name="Feldgarden M."/>
            <person name="Courvalin P."/>
            <person name="Grillot-Courvalin C."/>
            <person name="Clermont D."/>
            <person name="Rocha E."/>
            <person name="Yoon E.-J."/>
            <person name="Nemec A."/>
            <person name="Young S.K."/>
            <person name="Zeng Q."/>
            <person name="Gargeya S."/>
            <person name="Fitzgerald M."/>
            <person name="Abouelleil A."/>
            <person name="Alvarado L."/>
            <person name="Berlin A.M."/>
            <person name="Chapman S.B."/>
            <person name="Gainer-Dewar J."/>
            <person name="Goldberg J."/>
            <person name="Gnerre S."/>
            <person name="Griggs A."/>
            <person name="Gujja S."/>
            <person name="Hansen M."/>
            <person name="Howarth C."/>
            <person name="Imamovic A."/>
            <person name="Ireland A."/>
            <person name="Larimer J."/>
            <person name="McCowan C."/>
            <person name="Murphy C."/>
            <person name="Pearson M."/>
            <person name="Poon T.W."/>
            <person name="Priest M."/>
            <person name="Roberts A."/>
            <person name="Saif S."/>
            <person name="Shea T."/>
            <person name="Sykes S."/>
            <person name="Wortman J."/>
            <person name="Nusbaum C."/>
            <person name="Birren B."/>
        </authorList>
    </citation>
    <scope>NUCLEOTIDE SEQUENCE [LARGE SCALE GENOMIC DNA]</scope>
    <source>
        <strain evidence="12 13">CIP 110549</strain>
    </source>
</reference>
<evidence type="ECO:0000256" key="5">
    <source>
        <dbReference type="ARBA" id="ARBA00022475"/>
    </source>
</evidence>
<organism evidence="12 13">
    <name type="scientific">Acinetobacter nectaris CIP 110549</name>
    <dbReference type="NCBI Taxonomy" id="1392540"/>
    <lineage>
        <taxon>Bacteria</taxon>
        <taxon>Pseudomonadati</taxon>
        <taxon>Pseudomonadota</taxon>
        <taxon>Gammaproteobacteria</taxon>
        <taxon>Moraxellales</taxon>
        <taxon>Moraxellaceae</taxon>
        <taxon>Acinetobacter</taxon>
    </lineage>
</organism>
<dbReference type="InterPro" id="IPR003849">
    <property type="entry name" value="Preprotein_translocase_YajC"/>
</dbReference>
<dbReference type="AlphaFoldDB" id="V2TNT1"/>
<accession>V2TNT1</accession>
<evidence type="ECO:0000313" key="12">
    <source>
        <dbReference type="EMBL" id="ESK39646.1"/>
    </source>
</evidence>
<comment type="caution">
    <text evidence="12">The sequence shown here is derived from an EMBL/GenBank/DDBJ whole genome shotgun (WGS) entry which is preliminary data.</text>
</comment>
<dbReference type="Pfam" id="PF02699">
    <property type="entry name" value="YajC"/>
    <property type="match status" value="1"/>
</dbReference>